<dbReference type="AlphaFoldDB" id="A0A382U1H1"/>
<dbReference type="EMBL" id="UINC01140796">
    <property type="protein sequence ID" value="SVD28149.1"/>
    <property type="molecule type" value="Genomic_DNA"/>
</dbReference>
<proteinExistence type="predicted"/>
<sequence length="297" mass="32554">EDCPGYRRTMTDAAATTELSLTTVARVHDITTMFHSFVYFASEAVEEYAAVGVRGPSGYFASRSAPLGPVSAEVVTATFYNFSPDLVRSAIDGTWEIVSPEEMQRARWRAVMRILDSTVADAVSDVDVSEAIDVAESCVAGLSYAGRPLAAANASVLAQLDAPAFAGNRLLRLWQLVTILREWRGDAHIGLLIAEPLDGCECTVVSEHLFHMPGVIRSTRAWSEDDWSKAVDRLRSRGWLDDDGVTGEGRTKRGLIERRTNEIDAVVWDGMNDEAVNRFGDLLEPAVEALTMDGYFT</sequence>
<evidence type="ECO:0008006" key="2">
    <source>
        <dbReference type="Google" id="ProtNLM"/>
    </source>
</evidence>
<dbReference type="InterPro" id="IPR054058">
    <property type="entry name" value="HTH_67"/>
</dbReference>
<feature type="non-terminal residue" evidence="1">
    <location>
        <position position="1"/>
    </location>
</feature>
<organism evidence="1">
    <name type="scientific">marine metagenome</name>
    <dbReference type="NCBI Taxonomy" id="408172"/>
    <lineage>
        <taxon>unclassified sequences</taxon>
        <taxon>metagenomes</taxon>
        <taxon>ecological metagenomes</taxon>
    </lineage>
</organism>
<accession>A0A382U1H1</accession>
<evidence type="ECO:0000313" key="1">
    <source>
        <dbReference type="EMBL" id="SVD28149.1"/>
    </source>
</evidence>
<name>A0A382U1H1_9ZZZZ</name>
<feature type="non-terminal residue" evidence="1">
    <location>
        <position position="297"/>
    </location>
</feature>
<reference evidence="1" key="1">
    <citation type="submission" date="2018-05" db="EMBL/GenBank/DDBJ databases">
        <authorList>
            <person name="Lanie J.A."/>
            <person name="Ng W.-L."/>
            <person name="Kazmierczak K.M."/>
            <person name="Andrzejewski T.M."/>
            <person name="Davidsen T.M."/>
            <person name="Wayne K.J."/>
            <person name="Tettelin H."/>
            <person name="Glass J.I."/>
            <person name="Rusch D."/>
            <person name="Podicherti R."/>
            <person name="Tsui H.-C.T."/>
            <person name="Winkler M.E."/>
        </authorList>
    </citation>
    <scope>NUCLEOTIDE SEQUENCE</scope>
</reference>
<dbReference type="Pfam" id="PF21863">
    <property type="entry name" value="HTH_67"/>
    <property type="match status" value="1"/>
</dbReference>
<protein>
    <recommendedName>
        <fullName evidence="2">SalK</fullName>
    </recommendedName>
</protein>
<gene>
    <name evidence="1" type="ORF">METZ01_LOCUS381003</name>
</gene>
<dbReference type="NCBIfam" id="NF047719">
    <property type="entry name" value="SCO6745_fam_HTH"/>
    <property type="match status" value="1"/>
</dbReference>